<sequence>MFGPLKALIFATAALAVPLDFGIVFGPGSDNLPVLNLPYASYKAYSYDVSDDYYVFKNIRFAAPPTGERRWKKPEPPAQETGVQDGHTGYQCNQALNALLSFGYPILQNLEPASEDCLFLDIQVPGKAVRGEVKNLPVLFWIFGGGYVLGSKSFFLYDGAPFLKSADNNVIWVAPNYRLGAFGFLNGPTMEKDATPNVAFHDQRAALQWVQDYIHHLGGDKNTVTAMGESAGAGSIMHHLVAKGGTQDPLFKRAIMMSPAFEPRWSPVQAEDQFKQFEKLAGCEGKGLACLRTVPEDILQTANNNITSSAQYGTFGFGPGVDNDYIRDLPNIEMTRGNYWKDVSVIVSHTGNEGYLFANPTIVNDKGANELIDLNFPNATTAARAEMQKLYPSPGLFSRFNTQFARISELIGHWVVNCNVRAIAQAYAGKTWAYTFSIPPGIHGTDLIFAFWRTDLNLYDILQIDLDINFITQKNYATGFQSYLTSFARSGDPNKYRERLGVPPTIDMPLAKVGNQVKVLDMTLTGFKSTDDDDTAKPQCDFWFKDTWTGRS</sequence>
<proteinExistence type="predicted"/>
<feature type="chain" id="PRO_5020621212" evidence="2">
    <location>
        <begin position="17"/>
        <end position="552"/>
    </location>
</feature>
<evidence type="ECO:0000259" key="3">
    <source>
        <dbReference type="Pfam" id="PF00135"/>
    </source>
</evidence>
<dbReference type="AlphaFoldDB" id="A0A4S2MK47"/>
<accession>A0A4S2MK47</accession>
<dbReference type="InterPro" id="IPR029058">
    <property type="entry name" value="AB_hydrolase_fold"/>
</dbReference>
<dbReference type="OrthoDB" id="408631at2759"/>
<dbReference type="Proteomes" id="UP000298138">
    <property type="component" value="Unassembled WGS sequence"/>
</dbReference>
<dbReference type="STRING" id="341454.A0A4S2MK47"/>
<reference evidence="4 5" key="1">
    <citation type="submission" date="2019-04" db="EMBL/GenBank/DDBJ databases">
        <title>Comparative genomics and transcriptomics to analyze fruiting body development in filamentous ascomycetes.</title>
        <authorList>
            <consortium name="DOE Joint Genome Institute"/>
            <person name="Lutkenhaus R."/>
            <person name="Traeger S."/>
            <person name="Breuer J."/>
            <person name="Kuo A."/>
            <person name="Lipzen A."/>
            <person name="Pangilinan J."/>
            <person name="Dilworth D."/>
            <person name="Sandor L."/>
            <person name="Poggeler S."/>
            <person name="Barry K."/>
            <person name="Grigoriev I.V."/>
            <person name="Nowrousian M."/>
        </authorList>
    </citation>
    <scope>NUCLEOTIDE SEQUENCE [LARGE SCALE GENOMIC DNA]</scope>
    <source>
        <strain evidence="4 5">CBS 389.68</strain>
    </source>
</reference>
<name>A0A4S2MK47_9PEZI</name>
<feature type="region of interest" description="Disordered" evidence="1">
    <location>
        <begin position="67"/>
        <end position="86"/>
    </location>
</feature>
<dbReference type="Pfam" id="PF00135">
    <property type="entry name" value="COesterase"/>
    <property type="match status" value="1"/>
</dbReference>
<evidence type="ECO:0000313" key="5">
    <source>
        <dbReference type="Proteomes" id="UP000298138"/>
    </source>
</evidence>
<dbReference type="PANTHER" id="PTHR11559">
    <property type="entry name" value="CARBOXYLESTERASE"/>
    <property type="match status" value="1"/>
</dbReference>
<evidence type="ECO:0000256" key="1">
    <source>
        <dbReference type="SAM" id="MobiDB-lite"/>
    </source>
</evidence>
<dbReference type="SUPFAM" id="SSF53474">
    <property type="entry name" value="alpha/beta-Hydrolases"/>
    <property type="match status" value="1"/>
</dbReference>
<keyword evidence="5" id="KW-1185">Reference proteome</keyword>
<dbReference type="InterPro" id="IPR050309">
    <property type="entry name" value="Type-B_Carboxylest/Lipase"/>
</dbReference>
<organism evidence="4 5">
    <name type="scientific">Ascodesmis nigricans</name>
    <dbReference type="NCBI Taxonomy" id="341454"/>
    <lineage>
        <taxon>Eukaryota</taxon>
        <taxon>Fungi</taxon>
        <taxon>Dikarya</taxon>
        <taxon>Ascomycota</taxon>
        <taxon>Pezizomycotina</taxon>
        <taxon>Pezizomycetes</taxon>
        <taxon>Pezizales</taxon>
        <taxon>Ascodesmidaceae</taxon>
        <taxon>Ascodesmis</taxon>
    </lineage>
</organism>
<dbReference type="InterPro" id="IPR002018">
    <property type="entry name" value="CarbesteraseB"/>
</dbReference>
<keyword evidence="2" id="KW-0732">Signal</keyword>
<keyword evidence="4" id="KW-0378">Hydrolase</keyword>
<gene>
    <name evidence="4" type="ORF">EX30DRAFT_374688</name>
</gene>
<feature type="domain" description="Carboxylesterase type B" evidence="3">
    <location>
        <begin position="48"/>
        <end position="543"/>
    </location>
</feature>
<dbReference type="InParanoid" id="A0A4S2MK47"/>
<evidence type="ECO:0000313" key="4">
    <source>
        <dbReference type="EMBL" id="TGZ77361.1"/>
    </source>
</evidence>
<feature type="signal peptide" evidence="2">
    <location>
        <begin position="1"/>
        <end position="16"/>
    </location>
</feature>
<dbReference type="GO" id="GO:0016787">
    <property type="term" value="F:hydrolase activity"/>
    <property type="evidence" value="ECO:0007669"/>
    <property type="project" value="UniProtKB-KW"/>
</dbReference>
<evidence type="ECO:0000256" key="2">
    <source>
        <dbReference type="SAM" id="SignalP"/>
    </source>
</evidence>
<dbReference type="EMBL" id="ML220154">
    <property type="protein sequence ID" value="TGZ77361.1"/>
    <property type="molecule type" value="Genomic_DNA"/>
</dbReference>
<protein>
    <submittedName>
        <fullName evidence="4">Alpha/beta-hydrolase</fullName>
    </submittedName>
</protein>
<dbReference type="Gene3D" id="3.40.50.1820">
    <property type="entry name" value="alpha/beta hydrolase"/>
    <property type="match status" value="1"/>
</dbReference>